<feature type="region of interest" description="Disordered" evidence="4">
    <location>
        <begin position="296"/>
        <end position="336"/>
    </location>
</feature>
<gene>
    <name evidence="5" type="primary">THOC5</name>
</gene>
<keyword evidence="6" id="KW-1185">Reference proteome</keyword>
<dbReference type="GO" id="GO:0003729">
    <property type="term" value="F:mRNA binding"/>
    <property type="evidence" value="ECO:0007669"/>
    <property type="project" value="TreeGrafter"/>
</dbReference>
<evidence type="ECO:0000313" key="6">
    <source>
        <dbReference type="Proteomes" id="UP001501940"/>
    </source>
</evidence>
<protein>
    <recommendedName>
        <fullName evidence="7">THO complex 5</fullName>
    </recommendedName>
</protein>
<comment type="similarity">
    <text evidence="2">Belongs to the THOC5 family.</text>
</comment>
<feature type="compositionally biased region" description="Acidic residues" evidence="4">
    <location>
        <begin position="304"/>
        <end position="318"/>
    </location>
</feature>
<dbReference type="InterPro" id="IPR019163">
    <property type="entry name" value="THO_Thoc5"/>
</dbReference>
<evidence type="ECO:0000256" key="3">
    <source>
        <dbReference type="ARBA" id="ARBA00023242"/>
    </source>
</evidence>
<evidence type="ECO:0000256" key="4">
    <source>
        <dbReference type="SAM" id="MobiDB-lite"/>
    </source>
</evidence>
<dbReference type="PANTHER" id="PTHR13375:SF3">
    <property type="entry name" value="THO COMPLEX SUBUNIT 5 HOMOLOG"/>
    <property type="match status" value="1"/>
</dbReference>
<dbReference type="AlphaFoldDB" id="A0AAQ5X961"/>
<dbReference type="GeneTree" id="ENSGT00390000013777"/>
<keyword evidence="3" id="KW-0539">Nucleus</keyword>
<dbReference type="Ensembl" id="ENSAOCT00000070041.1">
    <property type="protein sequence ID" value="ENSAOCP00000037432.1"/>
    <property type="gene ID" value="ENSAOCG00000014340.2"/>
</dbReference>
<evidence type="ECO:0000256" key="2">
    <source>
        <dbReference type="ARBA" id="ARBA00008044"/>
    </source>
</evidence>
<organism evidence="5 6">
    <name type="scientific">Amphiprion ocellaris</name>
    <name type="common">Clown anemonefish</name>
    <dbReference type="NCBI Taxonomy" id="80972"/>
    <lineage>
        <taxon>Eukaryota</taxon>
        <taxon>Metazoa</taxon>
        <taxon>Chordata</taxon>
        <taxon>Craniata</taxon>
        <taxon>Vertebrata</taxon>
        <taxon>Euteleostomi</taxon>
        <taxon>Actinopterygii</taxon>
        <taxon>Neopterygii</taxon>
        <taxon>Teleostei</taxon>
        <taxon>Neoteleostei</taxon>
        <taxon>Acanthomorphata</taxon>
        <taxon>Ovalentaria</taxon>
        <taxon>Pomacentridae</taxon>
        <taxon>Amphiprion</taxon>
    </lineage>
</organism>
<dbReference type="PANTHER" id="PTHR13375">
    <property type="entry name" value="FMS INTERACTING PROTEIN"/>
    <property type="match status" value="1"/>
</dbReference>
<feature type="region of interest" description="Disordered" evidence="4">
    <location>
        <begin position="1"/>
        <end position="36"/>
    </location>
</feature>
<evidence type="ECO:0000256" key="1">
    <source>
        <dbReference type="ARBA" id="ARBA00004123"/>
    </source>
</evidence>
<dbReference type="GO" id="GO:0000445">
    <property type="term" value="C:THO complex part of transcription export complex"/>
    <property type="evidence" value="ECO:0007669"/>
    <property type="project" value="TreeGrafter"/>
</dbReference>
<evidence type="ECO:0008006" key="7">
    <source>
        <dbReference type="Google" id="ProtNLM"/>
    </source>
</evidence>
<evidence type="ECO:0000313" key="5">
    <source>
        <dbReference type="Ensembl" id="ENSAOCP00000037432.1"/>
    </source>
</evidence>
<dbReference type="Proteomes" id="UP001501940">
    <property type="component" value="Chromosome 6"/>
</dbReference>
<dbReference type="Pfam" id="PF09766">
    <property type="entry name" value="FmiP_Thoc5"/>
    <property type="match status" value="1"/>
</dbReference>
<reference evidence="5" key="3">
    <citation type="submission" date="2025-09" db="UniProtKB">
        <authorList>
            <consortium name="Ensembl"/>
        </authorList>
    </citation>
    <scope>IDENTIFICATION</scope>
</reference>
<sequence length="678" mass="77471">MSSDALKKRKSKVLRSDGGTPEMKRGRGEGDTQDVRVYSEEVELDGRSPDQDFLQYKESCESLATLMSEIQELKASGCVEVEQKRMQSCIHFMNLKKLNRLAHMRLKRGRDQTHEAKQRVDVLHLQLQNLLYEVMHLQKEISKCLEFKSKHEEIDLVSEGEFYQEAPQEISRPHLTKSDPHQLTLARLDWELEQRKRLAEKYKESQASKETIQKSIEVKKEHLRSLQPGLNAIMQASLPVQEYLSMPFEQTQKQTEIARHLPPPLYVLFVQANAYGQACVLITVFVSISGDVDEAKALSKPPDDSQDDESDSDAEEEQEKTKRRRPTTGGQLDDKRREMLKRHPLSLCLDLKCKDGSILHLFFYYLMNLNILTVKTKVSTATDLNTAISAGELLKSDTLLSCLYTSDQGRETPNPANRYQFDKVGIISFADYLEDLGHPYMWVQNLGGLHFPSDTVCVGSSLSASHMESTMKLLRGRVQSRLALHKQFASLEHSIIPVSSECQHLFPAKIISRLARWTTISQQEYMDLHYTRHVSDAGLAKETDLYFMSVVERGTARLQAAVVLSPRYPEISPLFSLSLSWKGERSGRTDDNLRAMESEVNVFKNELQGPRPGHQLLTNQIARLCVCLDVYLETEGQDDGVEGPREFPREKMCLRTVRGPNRLKPFKYNHPQGFFSHR</sequence>
<comment type="subcellular location">
    <subcellularLocation>
        <location evidence="1">Nucleus</location>
    </subcellularLocation>
</comment>
<feature type="compositionally biased region" description="Basic and acidic residues" evidence="4">
    <location>
        <begin position="22"/>
        <end position="36"/>
    </location>
</feature>
<dbReference type="GO" id="GO:0006406">
    <property type="term" value="P:mRNA export from nucleus"/>
    <property type="evidence" value="ECO:0007669"/>
    <property type="project" value="TreeGrafter"/>
</dbReference>
<accession>A0AAQ5X961</accession>
<reference evidence="5" key="2">
    <citation type="submission" date="2025-08" db="UniProtKB">
        <authorList>
            <consortium name="Ensembl"/>
        </authorList>
    </citation>
    <scope>IDENTIFICATION</scope>
</reference>
<proteinExistence type="inferred from homology"/>
<name>A0AAQ5X961_AMPOC</name>
<reference evidence="5 6" key="1">
    <citation type="submission" date="2022-01" db="EMBL/GenBank/DDBJ databases">
        <title>A chromosome-scale genome assembly of the false clownfish, Amphiprion ocellaris.</title>
        <authorList>
            <person name="Ryu T."/>
        </authorList>
    </citation>
    <scope>NUCLEOTIDE SEQUENCE [LARGE SCALE GENOMIC DNA]</scope>
</reference>